<keyword evidence="1" id="KW-0808">Transferase</keyword>
<dbReference type="Pfam" id="PF02348">
    <property type="entry name" value="CTP_transf_3"/>
    <property type="match status" value="1"/>
</dbReference>
<dbReference type="PANTHER" id="PTHR42866">
    <property type="entry name" value="3-DEOXY-MANNO-OCTULOSONATE CYTIDYLYLTRANSFERASE"/>
    <property type="match status" value="1"/>
</dbReference>
<dbReference type="Gene3D" id="3.90.550.10">
    <property type="entry name" value="Spore Coat Polysaccharide Biosynthesis Protein SpsA, Chain A"/>
    <property type="match status" value="1"/>
</dbReference>
<evidence type="ECO:0000313" key="3">
    <source>
        <dbReference type="EMBL" id="KKL55959.1"/>
    </source>
</evidence>
<organism evidence="3">
    <name type="scientific">marine sediment metagenome</name>
    <dbReference type="NCBI Taxonomy" id="412755"/>
    <lineage>
        <taxon>unclassified sequences</taxon>
        <taxon>metagenomes</taxon>
        <taxon>ecological metagenomes</taxon>
    </lineage>
</organism>
<keyword evidence="2" id="KW-0548">Nucleotidyltransferase</keyword>
<sequence>MKHAIIIPARLASTRFPRKVLADIHGEPLIWRVYEGCRGSSDAEDNIYVFTPDVEIAKVIRERGGRVVLTSPASTVLERCA</sequence>
<dbReference type="AlphaFoldDB" id="A0A0F9D349"/>
<name>A0A0F9D349_9ZZZZ</name>
<dbReference type="PANTHER" id="PTHR42866:SF2">
    <property type="entry name" value="3-DEOXY-MANNO-OCTULOSONATE CYTIDYLYLTRANSFERASE, MITOCHONDRIAL"/>
    <property type="match status" value="1"/>
</dbReference>
<accession>A0A0F9D349</accession>
<reference evidence="3" key="1">
    <citation type="journal article" date="2015" name="Nature">
        <title>Complex archaea that bridge the gap between prokaryotes and eukaryotes.</title>
        <authorList>
            <person name="Spang A."/>
            <person name="Saw J.H."/>
            <person name="Jorgensen S.L."/>
            <person name="Zaremba-Niedzwiedzka K."/>
            <person name="Martijn J."/>
            <person name="Lind A.E."/>
            <person name="van Eijk R."/>
            <person name="Schleper C."/>
            <person name="Guy L."/>
            <person name="Ettema T.J."/>
        </authorList>
    </citation>
    <scope>NUCLEOTIDE SEQUENCE</scope>
</reference>
<dbReference type="GO" id="GO:0008690">
    <property type="term" value="F:3-deoxy-manno-octulosonate cytidylyltransferase activity"/>
    <property type="evidence" value="ECO:0007669"/>
    <property type="project" value="TreeGrafter"/>
</dbReference>
<dbReference type="InterPro" id="IPR003329">
    <property type="entry name" value="Cytidylyl_trans"/>
</dbReference>
<proteinExistence type="predicted"/>
<dbReference type="SUPFAM" id="SSF53448">
    <property type="entry name" value="Nucleotide-diphospho-sugar transferases"/>
    <property type="match status" value="1"/>
</dbReference>
<gene>
    <name evidence="3" type="ORF">LCGC14_2250230</name>
</gene>
<protein>
    <recommendedName>
        <fullName evidence="4">3-deoxy-manno-octulosonate cytidylyltransferase</fullName>
    </recommendedName>
</protein>
<evidence type="ECO:0000256" key="1">
    <source>
        <dbReference type="ARBA" id="ARBA00022679"/>
    </source>
</evidence>
<dbReference type="InterPro" id="IPR029044">
    <property type="entry name" value="Nucleotide-diphossugar_trans"/>
</dbReference>
<comment type="caution">
    <text evidence="3">The sequence shown here is derived from an EMBL/GenBank/DDBJ whole genome shotgun (WGS) entry which is preliminary data.</text>
</comment>
<evidence type="ECO:0008006" key="4">
    <source>
        <dbReference type="Google" id="ProtNLM"/>
    </source>
</evidence>
<evidence type="ECO:0000256" key="2">
    <source>
        <dbReference type="ARBA" id="ARBA00022695"/>
    </source>
</evidence>
<dbReference type="GO" id="GO:0005829">
    <property type="term" value="C:cytosol"/>
    <property type="evidence" value="ECO:0007669"/>
    <property type="project" value="TreeGrafter"/>
</dbReference>
<feature type="non-terminal residue" evidence="3">
    <location>
        <position position="81"/>
    </location>
</feature>
<dbReference type="EMBL" id="LAZR01030654">
    <property type="protein sequence ID" value="KKL55959.1"/>
    <property type="molecule type" value="Genomic_DNA"/>
</dbReference>